<reference evidence="10" key="1">
    <citation type="submission" date="2016-10" db="EMBL/GenBank/DDBJ databases">
        <authorList>
            <person name="Benchimol M."/>
            <person name="Almeida L.G."/>
            <person name="Vasconcelos A.T."/>
            <person name="Perreira-Neves A."/>
            <person name="Rosa I.A."/>
            <person name="Tasca T."/>
            <person name="Bogo M.R."/>
            <person name="de Souza W."/>
        </authorList>
    </citation>
    <scope>NUCLEOTIDE SEQUENCE [LARGE SCALE GENOMIC DNA]</scope>
    <source>
        <strain evidence="10">K</strain>
    </source>
</reference>
<dbReference type="GO" id="GO:0005634">
    <property type="term" value="C:nucleus"/>
    <property type="evidence" value="ECO:0007669"/>
    <property type="project" value="TreeGrafter"/>
</dbReference>
<dbReference type="SMART" id="SM00450">
    <property type="entry name" value="RHOD"/>
    <property type="match status" value="1"/>
</dbReference>
<dbReference type="InterPro" id="IPR036873">
    <property type="entry name" value="Rhodanese-like_dom_sf"/>
</dbReference>
<proteinExistence type="inferred from homology"/>
<dbReference type="SUPFAM" id="SSF52821">
    <property type="entry name" value="Rhodanese/Cell cycle control phosphatase"/>
    <property type="match status" value="1"/>
</dbReference>
<organism evidence="10 11">
    <name type="scientific">Tritrichomonas foetus</name>
    <dbReference type="NCBI Taxonomy" id="1144522"/>
    <lineage>
        <taxon>Eukaryota</taxon>
        <taxon>Metamonada</taxon>
        <taxon>Parabasalia</taxon>
        <taxon>Tritrichomonadida</taxon>
        <taxon>Tritrichomonadidae</taxon>
        <taxon>Tritrichomonas</taxon>
    </lineage>
</organism>
<comment type="caution">
    <text evidence="10">The sequence shown here is derived from an EMBL/GenBank/DDBJ whole genome shotgun (WGS) entry which is preliminary data.</text>
</comment>
<evidence type="ECO:0000256" key="8">
    <source>
        <dbReference type="ARBA" id="ARBA00051722"/>
    </source>
</evidence>
<keyword evidence="7" id="KW-0131">Cell cycle</keyword>
<evidence type="ECO:0000256" key="4">
    <source>
        <dbReference type="ARBA" id="ARBA00022776"/>
    </source>
</evidence>
<dbReference type="PRINTS" id="PR00716">
    <property type="entry name" value="MPIPHPHTASE"/>
</dbReference>
<gene>
    <name evidence="10" type="ORF">TRFO_34856</name>
</gene>
<dbReference type="Pfam" id="PF00581">
    <property type="entry name" value="Rhodanese"/>
    <property type="match status" value="1"/>
</dbReference>
<evidence type="ECO:0000259" key="9">
    <source>
        <dbReference type="PROSITE" id="PS50206"/>
    </source>
</evidence>
<accession>A0A1J4JM85</accession>
<dbReference type="PANTHER" id="PTHR10828:SF17">
    <property type="entry name" value="PROTEIN-TYROSINE-PHOSPHATASE"/>
    <property type="match status" value="1"/>
</dbReference>
<keyword evidence="6" id="KW-0904">Protein phosphatase</keyword>
<dbReference type="GO" id="GO:0005737">
    <property type="term" value="C:cytoplasm"/>
    <property type="evidence" value="ECO:0007669"/>
    <property type="project" value="TreeGrafter"/>
</dbReference>
<dbReference type="GO" id="GO:0004725">
    <property type="term" value="F:protein tyrosine phosphatase activity"/>
    <property type="evidence" value="ECO:0007669"/>
    <property type="project" value="UniProtKB-EC"/>
</dbReference>
<sequence>MTLFGIPVPQLDDADSFDGCDCSRIDLISFDSRKRYCPIPRKNASILPNMTEFGKLIRDQLKLDGNVPKITRKTMSKLLNGDFKNYYDNLFIIDCRYKYEYDGGHIPGAIHMNSPRKLTDQFFNKKIERTIIIFHCEFSHNRGPQIASLFREHDRFVNKDSYPEIYYPDTYVLEGGYKAFYEKYPKQCDGGYVKMLDSEHKDNGDLIKSTSHFRSEIDQVLAQKRLNLVEWRPKRNSLTNDGYDCPSIFQSPTVSRTFRMF</sequence>
<evidence type="ECO:0000256" key="1">
    <source>
        <dbReference type="ARBA" id="ARBA00011065"/>
    </source>
</evidence>
<evidence type="ECO:0000313" key="11">
    <source>
        <dbReference type="Proteomes" id="UP000179807"/>
    </source>
</evidence>
<protein>
    <recommendedName>
        <fullName evidence="2">protein-tyrosine-phosphatase</fullName>
        <ecNumber evidence="2">3.1.3.48</ecNumber>
    </recommendedName>
</protein>
<dbReference type="InterPro" id="IPR001763">
    <property type="entry name" value="Rhodanese-like_dom"/>
</dbReference>
<evidence type="ECO:0000256" key="7">
    <source>
        <dbReference type="ARBA" id="ARBA00023306"/>
    </source>
</evidence>
<evidence type="ECO:0000256" key="5">
    <source>
        <dbReference type="ARBA" id="ARBA00022801"/>
    </source>
</evidence>
<dbReference type="InterPro" id="IPR000751">
    <property type="entry name" value="MPI_Phosphatase"/>
</dbReference>
<keyword evidence="4" id="KW-0498">Mitosis</keyword>
<dbReference type="OrthoDB" id="26523at2759"/>
<evidence type="ECO:0000256" key="2">
    <source>
        <dbReference type="ARBA" id="ARBA00013064"/>
    </source>
</evidence>
<dbReference type="RefSeq" id="XP_068351812.1">
    <property type="nucleotide sequence ID" value="XM_068509915.1"/>
</dbReference>
<dbReference type="EC" id="3.1.3.48" evidence="2"/>
<dbReference type="GO" id="GO:0010971">
    <property type="term" value="P:positive regulation of G2/M transition of mitotic cell cycle"/>
    <property type="evidence" value="ECO:0007669"/>
    <property type="project" value="TreeGrafter"/>
</dbReference>
<dbReference type="VEuPathDB" id="TrichDB:TRFO_34856"/>
<evidence type="ECO:0000256" key="6">
    <source>
        <dbReference type="ARBA" id="ARBA00022912"/>
    </source>
</evidence>
<evidence type="ECO:0000313" key="10">
    <source>
        <dbReference type="EMBL" id="OHS98675.1"/>
    </source>
</evidence>
<dbReference type="Proteomes" id="UP000179807">
    <property type="component" value="Unassembled WGS sequence"/>
</dbReference>
<feature type="domain" description="Rhodanese" evidence="9">
    <location>
        <begin position="86"/>
        <end position="189"/>
    </location>
</feature>
<dbReference type="FunFam" id="3.40.250.10:FF:000021">
    <property type="entry name" value="M-phase inducer phosphatase cdc-25.2"/>
    <property type="match status" value="1"/>
</dbReference>
<keyword evidence="11" id="KW-1185">Reference proteome</keyword>
<name>A0A1J4JM85_9EUKA</name>
<dbReference type="GO" id="GO:0051301">
    <property type="term" value="P:cell division"/>
    <property type="evidence" value="ECO:0007669"/>
    <property type="project" value="UniProtKB-KW"/>
</dbReference>
<dbReference type="GO" id="GO:0110032">
    <property type="term" value="P:positive regulation of G2/MI transition of meiotic cell cycle"/>
    <property type="evidence" value="ECO:0007669"/>
    <property type="project" value="TreeGrafter"/>
</dbReference>
<dbReference type="Gene3D" id="3.40.250.10">
    <property type="entry name" value="Rhodanese-like domain"/>
    <property type="match status" value="1"/>
</dbReference>
<dbReference type="GeneID" id="94844619"/>
<dbReference type="PANTHER" id="PTHR10828">
    <property type="entry name" value="M-PHASE INDUCER PHOSPHATASE DUAL SPECIFICITY PHOSPHATASE CDC25"/>
    <property type="match status" value="1"/>
</dbReference>
<dbReference type="EMBL" id="MLAK01001040">
    <property type="protein sequence ID" value="OHS98675.1"/>
    <property type="molecule type" value="Genomic_DNA"/>
</dbReference>
<comment type="similarity">
    <text evidence="1">Belongs to the MPI phosphatase family.</text>
</comment>
<keyword evidence="3" id="KW-0132">Cell division</keyword>
<dbReference type="GO" id="GO:0000086">
    <property type="term" value="P:G2/M transition of mitotic cell cycle"/>
    <property type="evidence" value="ECO:0007669"/>
    <property type="project" value="TreeGrafter"/>
</dbReference>
<comment type="catalytic activity">
    <reaction evidence="8">
        <text>O-phospho-L-tyrosyl-[protein] + H2O = L-tyrosyl-[protein] + phosphate</text>
        <dbReference type="Rhea" id="RHEA:10684"/>
        <dbReference type="Rhea" id="RHEA-COMP:10136"/>
        <dbReference type="Rhea" id="RHEA-COMP:20101"/>
        <dbReference type="ChEBI" id="CHEBI:15377"/>
        <dbReference type="ChEBI" id="CHEBI:43474"/>
        <dbReference type="ChEBI" id="CHEBI:46858"/>
        <dbReference type="ChEBI" id="CHEBI:61978"/>
        <dbReference type="EC" id="3.1.3.48"/>
    </reaction>
</comment>
<keyword evidence="5" id="KW-0378">Hydrolase</keyword>
<dbReference type="AlphaFoldDB" id="A0A1J4JM85"/>
<dbReference type="PROSITE" id="PS50206">
    <property type="entry name" value="RHODANESE_3"/>
    <property type="match status" value="1"/>
</dbReference>
<evidence type="ECO:0000256" key="3">
    <source>
        <dbReference type="ARBA" id="ARBA00022618"/>
    </source>
</evidence>